<keyword evidence="3" id="KW-1185">Reference proteome</keyword>
<evidence type="ECO:0000256" key="1">
    <source>
        <dbReference type="SAM" id="Phobius"/>
    </source>
</evidence>
<feature type="transmembrane region" description="Helical" evidence="1">
    <location>
        <begin position="87"/>
        <end position="109"/>
    </location>
</feature>
<evidence type="ECO:0000313" key="2">
    <source>
        <dbReference type="EMBL" id="MFC3880463.1"/>
    </source>
</evidence>
<dbReference type="Proteomes" id="UP001595805">
    <property type="component" value="Unassembled WGS sequence"/>
</dbReference>
<protein>
    <submittedName>
        <fullName evidence="2">Uncharacterized protein</fullName>
    </submittedName>
</protein>
<proteinExistence type="predicted"/>
<organism evidence="2 3">
    <name type="scientific">Algoriphagus namhaensis</name>
    <dbReference type="NCBI Taxonomy" id="915353"/>
    <lineage>
        <taxon>Bacteria</taxon>
        <taxon>Pseudomonadati</taxon>
        <taxon>Bacteroidota</taxon>
        <taxon>Cytophagia</taxon>
        <taxon>Cytophagales</taxon>
        <taxon>Cyclobacteriaceae</taxon>
        <taxon>Algoriphagus</taxon>
    </lineage>
</organism>
<keyword evidence="1" id="KW-1133">Transmembrane helix</keyword>
<sequence length="110" mass="12200">MDNHTKQDKKTYPEGHFIGIWTVLGIVIFSGLSITYSAITENFGLIGIGPAIGTAFGFSIGQSIENKYIRDGRIRLLTEAEKRKRKNAIIFGIILLSLGLLVFSIIFILK</sequence>
<name>A0ABV8AR37_9BACT</name>
<dbReference type="RefSeq" id="WP_377905821.1">
    <property type="nucleotide sequence ID" value="NZ_JBHRZS010000007.1"/>
</dbReference>
<dbReference type="EMBL" id="JBHRZS010000007">
    <property type="protein sequence ID" value="MFC3880463.1"/>
    <property type="molecule type" value="Genomic_DNA"/>
</dbReference>
<feature type="transmembrane region" description="Helical" evidence="1">
    <location>
        <begin position="45"/>
        <end position="66"/>
    </location>
</feature>
<evidence type="ECO:0000313" key="3">
    <source>
        <dbReference type="Proteomes" id="UP001595805"/>
    </source>
</evidence>
<reference evidence="3" key="1">
    <citation type="journal article" date="2019" name="Int. J. Syst. Evol. Microbiol.">
        <title>The Global Catalogue of Microorganisms (GCM) 10K type strain sequencing project: providing services to taxonomists for standard genome sequencing and annotation.</title>
        <authorList>
            <consortium name="The Broad Institute Genomics Platform"/>
            <consortium name="The Broad Institute Genome Sequencing Center for Infectious Disease"/>
            <person name="Wu L."/>
            <person name="Ma J."/>
        </authorList>
    </citation>
    <scope>NUCLEOTIDE SEQUENCE [LARGE SCALE GENOMIC DNA]</scope>
    <source>
        <strain evidence="3">CCUG 60523</strain>
    </source>
</reference>
<accession>A0ABV8AR37</accession>
<gene>
    <name evidence="2" type="ORF">ACFOSV_09765</name>
</gene>
<keyword evidence="1" id="KW-0812">Transmembrane</keyword>
<keyword evidence="1" id="KW-0472">Membrane</keyword>
<feature type="transmembrane region" description="Helical" evidence="1">
    <location>
        <begin position="20"/>
        <end position="39"/>
    </location>
</feature>
<comment type="caution">
    <text evidence="2">The sequence shown here is derived from an EMBL/GenBank/DDBJ whole genome shotgun (WGS) entry which is preliminary data.</text>
</comment>